<feature type="region of interest" description="Disordered" evidence="1">
    <location>
        <begin position="140"/>
        <end position="165"/>
    </location>
</feature>
<keyword evidence="2" id="KW-0472">Membrane</keyword>
<comment type="caution">
    <text evidence="3">The sequence shown here is derived from an EMBL/GenBank/DDBJ whole genome shotgun (WGS) entry which is preliminary data.</text>
</comment>
<keyword evidence="2" id="KW-1133">Transmembrane helix</keyword>
<evidence type="ECO:0000256" key="1">
    <source>
        <dbReference type="SAM" id="MobiDB-lite"/>
    </source>
</evidence>
<evidence type="ECO:0000313" key="4">
    <source>
        <dbReference type="Proteomes" id="UP001341840"/>
    </source>
</evidence>
<keyword evidence="2" id="KW-0812">Transmembrane</keyword>
<keyword evidence="4" id="KW-1185">Reference proteome</keyword>
<sequence>MPQPSEPCTEDTSGCDSFYGWYLLITVLMFMASPLIGCLISLSIEDKIVAAFAVSIPYVMISIAILICIIQFLIEDHYHDHEKLTAQIEGNAEEVVTAPQPQVMVSRSTVVNETWIQISNNSNKELVTHKSSFISGGVTTNVTVPKTTEPKPEPKPKPDPHLPCGSSVGIAMVATKALPPVIS</sequence>
<reference evidence="3 4" key="1">
    <citation type="journal article" date="2023" name="Plants (Basel)">
        <title>Bridging the Gap: Combining Genomics and Transcriptomics Approaches to Understand Stylosanthes scabra, an Orphan Legume from the Brazilian Caatinga.</title>
        <authorList>
            <person name="Ferreira-Neto J.R.C."/>
            <person name="da Silva M.D."/>
            <person name="Binneck E."/>
            <person name="de Melo N.F."/>
            <person name="da Silva R.H."/>
            <person name="de Melo A.L.T.M."/>
            <person name="Pandolfi V."/>
            <person name="Bustamante F.O."/>
            <person name="Brasileiro-Vidal A.C."/>
            <person name="Benko-Iseppon A.M."/>
        </authorList>
    </citation>
    <scope>NUCLEOTIDE SEQUENCE [LARGE SCALE GENOMIC DNA]</scope>
    <source>
        <tissue evidence="3">Leaves</tissue>
    </source>
</reference>
<accession>A0ABU6VPZ2</accession>
<name>A0ABU6VPZ2_9FABA</name>
<gene>
    <name evidence="3" type="ORF">PIB30_080654</name>
</gene>
<proteinExistence type="predicted"/>
<protein>
    <submittedName>
        <fullName evidence="3">Uncharacterized protein</fullName>
    </submittedName>
</protein>
<dbReference type="EMBL" id="JASCZI010152215">
    <property type="protein sequence ID" value="MED6175680.1"/>
    <property type="molecule type" value="Genomic_DNA"/>
</dbReference>
<organism evidence="3 4">
    <name type="scientific">Stylosanthes scabra</name>
    <dbReference type="NCBI Taxonomy" id="79078"/>
    <lineage>
        <taxon>Eukaryota</taxon>
        <taxon>Viridiplantae</taxon>
        <taxon>Streptophyta</taxon>
        <taxon>Embryophyta</taxon>
        <taxon>Tracheophyta</taxon>
        <taxon>Spermatophyta</taxon>
        <taxon>Magnoliopsida</taxon>
        <taxon>eudicotyledons</taxon>
        <taxon>Gunneridae</taxon>
        <taxon>Pentapetalae</taxon>
        <taxon>rosids</taxon>
        <taxon>fabids</taxon>
        <taxon>Fabales</taxon>
        <taxon>Fabaceae</taxon>
        <taxon>Papilionoideae</taxon>
        <taxon>50 kb inversion clade</taxon>
        <taxon>dalbergioids sensu lato</taxon>
        <taxon>Dalbergieae</taxon>
        <taxon>Pterocarpus clade</taxon>
        <taxon>Stylosanthes</taxon>
    </lineage>
</organism>
<feature type="transmembrane region" description="Helical" evidence="2">
    <location>
        <begin position="20"/>
        <end position="42"/>
    </location>
</feature>
<feature type="compositionally biased region" description="Basic and acidic residues" evidence="1">
    <location>
        <begin position="148"/>
        <end position="160"/>
    </location>
</feature>
<evidence type="ECO:0000313" key="3">
    <source>
        <dbReference type="EMBL" id="MED6175680.1"/>
    </source>
</evidence>
<evidence type="ECO:0000256" key="2">
    <source>
        <dbReference type="SAM" id="Phobius"/>
    </source>
</evidence>
<dbReference type="Proteomes" id="UP001341840">
    <property type="component" value="Unassembled WGS sequence"/>
</dbReference>
<feature type="transmembrane region" description="Helical" evidence="2">
    <location>
        <begin position="49"/>
        <end position="74"/>
    </location>
</feature>